<evidence type="ECO:0000256" key="1">
    <source>
        <dbReference type="SAM" id="MobiDB-lite"/>
    </source>
</evidence>
<dbReference type="Proteomes" id="UP001186944">
    <property type="component" value="Unassembled WGS sequence"/>
</dbReference>
<feature type="compositionally biased region" description="Basic and acidic residues" evidence="1">
    <location>
        <begin position="1"/>
        <end position="11"/>
    </location>
</feature>
<comment type="caution">
    <text evidence="2">The sequence shown here is derived from an EMBL/GenBank/DDBJ whole genome shotgun (WGS) entry which is preliminary data.</text>
</comment>
<feature type="compositionally biased region" description="Basic and acidic residues" evidence="1">
    <location>
        <begin position="104"/>
        <end position="121"/>
    </location>
</feature>
<keyword evidence="3" id="KW-1185">Reference proteome</keyword>
<feature type="region of interest" description="Disordered" evidence="1">
    <location>
        <begin position="104"/>
        <end position="137"/>
    </location>
</feature>
<reference evidence="2" key="1">
    <citation type="submission" date="2019-08" db="EMBL/GenBank/DDBJ databases">
        <title>The improved chromosome-level genome for the pearl oyster Pinctada fucata martensii using PacBio sequencing and Hi-C.</title>
        <authorList>
            <person name="Zheng Z."/>
        </authorList>
    </citation>
    <scope>NUCLEOTIDE SEQUENCE</scope>
    <source>
        <strain evidence="2">ZZ-2019</strain>
        <tissue evidence="2">Adductor muscle</tissue>
    </source>
</reference>
<sequence>MSKYRDMEVRHRSVSTNTSTQSPIDRCSSLEKTYEIVVTGKEKDEHTRHGFMEDERKIYEQQLTQLQDQLEAVMIEKENIASQLKHVKTAKEKLQQRNFDLEKHLETRKDLRESVKHKESDSQSPLDSTSASSKYPSWMTGIVERMISSVYQLADDFKTKDQLSENGEDEGEPLTAKR</sequence>
<name>A0AA88YDE8_PINIB</name>
<feature type="compositionally biased region" description="Polar residues" evidence="1">
    <location>
        <begin position="14"/>
        <end position="23"/>
    </location>
</feature>
<evidence type="ECO:0000313" key="2">
    <source>
        <dbReference type="EMBL" id="KAK3103015.1"/>
    </source>
</evidence>
<dbReference type="AlphaFoldDB" id="A0AA88YDE8"/>
<dbReference type="EMBL" id="VSWD01000005">
    <property type="protein sequence ID" value="KAK3103015.1"/>
    <property type="molecule type" value="Genomic_DNA"/>
</dbReference>
<feature type="region of interest" description="Disordered" evidence="1">
    <location>
        <begin position="1"/>
        <end position="26"/>
    </location>
</feature>
<evidence type="ECO:0000313" key="3">
    <source>
        <dbReference type="Proteomes" id="UP001186944"/>
    </source>
</evidence>
<gene>
    <name evidence="2" type="ORF">FSP39_015780</name>
</gene>
<feature type="compositionally biased region" description="Polar residues" evidence="1">
    <location>
        <begin position="122"/>
        <end position="135"/>
    </location>
</feature>
<protein>
    <submittedName>
        <fullName evidence="2">Uncharacterized protein</fullName>
    </submittedName>
</protein>
<organism evidence="2 3">
    <name type="scientific">Pinctada imbricata</name>
    <name type="common">Atlantic pearl-oyster</name>
    <name type="synonym">Pinctada martensii</name>
    <dbReference type="NCBI Taxonomy" id="66713"/>
    <lineage>
        <taxon>Eukaryota</taxon>
        <taxon>Metazoa</taxon>
        <taxon>Spiralia</taxon>
        <taxon>Lophotrochozoa</taxon>
        <taxon>Mollusca</taxon>
        <taxon>Bivalvia</taxon>
        <taxon>Autobranchia</taxon>
        <taxon>Pteriomorphia</taxon>
        <taxon>Pterioida</taxon>
        <taxon>Pterioidea</taxon>
        <taxon>Pteriidae</taxon>
        <taxon>Pinctada</taxon>
    </lineage>
</organism>
<accession>A0AA88YDE8</accession>
<proteinExistence type="predicted"/>